<keyword evidence="1" id="KW-0812">Transmembrane</keyword>
<feature type="transmembrane region" description="Helical" evidence="1">
    <location>
        <begin position="12"/>
        <end position="30"/>
    </location>
</feature>
<gene>
    <name evidence="2" type="ORF">QF206_00920</name>
</gene>
<evidence type="ECO:0000313" key="3">
    <source>
        <dbReference type="Proteomes" id="UP001321506"/>
    </source>
</evidence>
<name>A0AAW6T281_9MICO</name>
<keyword evidence="3" id="KW-1185">Reference proteome</keyword>
<accession>A0AAW6T281</accession>
<dbReference type="Proteomes" id="UP001321506">
    <property type="component" value="Unassembled WGS sequence"/>
</dbReference>
<organism evidence="2 3">
    <name type="scientific">Ruicaihuangia caeni</name>
    <dbReference type="NCBI Taxonomy" id="3042517"/>
    <lineage>
        <taxon>Bacteria</taxon>
        <taxon>Bacillati</taxon>
        <taxon>Actinomycetota</taxon>
        <taxon>Actinomycetes</taxon>
        <taxon>Micrococcales</taxon>
        <taxon>Microbacteriaceae</taxon>
        <taxon>Ruicaihuangia</taxon>
    </lineage>
</organism>
<feature type="transmembrane region" description="Helical" evidence="1">
    <location>
        <begin position="85"/>
        <end position="104"/>
    </location>
</feature>
<evidence type="ECO:0000313" key="2">
    <source>
        <dbReference type="EMBL" id="MDI2097529.1"/>
    </source>
</evidence>
<evidence type="ECO:0000256" key="1">
    <source>
        <dbReference type="SAM" id="Phobius"/>
    </source>
</evidence>
<dbReference type="AlphaFoldDB" id="A0AAW6T281"/>
<keyword evidence="1" id="KW-0472">Membrane</keyword>
<protein>
    <submittedName>
        <fullName evidence="2">Uncharacterized protein</fullName>
    </submittedName>
</protein>
<reference evidence="2 3" key="1">
    <citation type="submission" date="2023-04" db="EMBL/GenBank/DDBJ databases">
        <title>Klugiella caeni sp. nov. isolated from the sludge of biochemical tank.</title>
        <authorList>
            <person name="Geng K."/>
        </authorList>
    </citation>
    <scope>NUCLEOTIDE SEQUENCE [LARGE SCALE GENOMIC DNA]</scope>
    <source>
        <strain evidence="2 3">YN-L-19</strain>
    </source>
</reference>
<dbReference type="EMBL" id="JASATX010000001">
    <property type="protein sequence ID" value="MDI2097529.1"/>
    <property type="molecule type" value="Genomic_DNA"/>
</dbReference>
<comment type="caution">
    <text evidence="2">The sequence shown here is derived from an EMBL/GenBank/DDBJ whole genome shotgun (WGS) entry which is preliminary data.</text>
</comment>
<keyword evidence="1" id="KW-1133">Transmembrane helix</keyword>
<feature type="transmembrane region" description="Helical" evidence="1">
    <location>
        <begin position="60"/>
        <end position="79"/>
    </location>
</feature>
<sequence length="110" mass="12329">MTEYRTPARRRTALLPAILLVLALLIGAGFSETDGFTVVRYVVSIFALIMVVFALQAKNWLFPLPLLAIAVLWNPVWPIDLRPDLWRALHYIAGIVVVLAGVFIKQRTDA</sequence>
<dbReference type="Pfam" id="PF20619">
    <property type="entry name" value="DUF6804"/>
    <property type="match status" value="1"/>
</dbReference>
<dbReference type="InterPro" id="IPR046548">
    <property type="entry name" value="DUF6804"/>
</dbReference>
<dbReference type="RefSeq" id="WP_281487319.1">
    <property type="nucleotide sequence ID" value="NZ_JASATX010000001.1"/>
</dbReference>
<proteinExistence type="predicted"/>
<feature type="transmembrane region" description="Helical" evidence="1">
    <location>
        <begin position="36"/>
        <end position="55"/>
    </location>
</feature>